<name>A0AAV1LZW1_9NEOP</name>
<sequence length="207" mass="23115">MYPFNPDRIPECAYAPSIPTHLSEAGEPESNSDENNAASIINAASVLNDESFSYEDNVPLILFQSNEQQNVLSSYIRDEPAPLASLNINEAGNVSFTDMMKTPEKNSSNKSQRRKTINSLAQHLTRSMFAKINPTVVNTPSSIKASHPGKRRKQATKQAQSWCCFLCKEDRVADMRLCKCSGVYVHEECVGLTAEDKERYMCPKCEN</sequence>
<dbReference type="Gene3D" id="3.30.40.10">
    <property type="entry name" value="Zinc/RING finger domain, C3HC4 (zinc finger)"/>
    <property type="match status" value="1"/>
</dbReference>
<evidence type="ECO:0000313" key="1">
    <source>
        <dbReference type="EMBL" id="CAK1599674.1"/>
    </source>
</evidence>
<keyword evidence="2" id="KW-1185">Reference proteome</keyword>
<dbReference type="EMBL" id="CAVLGL010000115">
    <property type="protein sequence ID" value="CAK1599674.1"/>
    <property type="molecule type" value="Genomic_DNA"/>
</dbReference>
<dbReference type="InterPro" id="IPR011011">
    <property type="entry name" value="Znf_FYVE_PHD"/>
</dbReference>
<protein>
    <recommendedName>
        <fullName evidence="3">PHD-type domain-containing protein</fullName>
    </recommendedName>
</protein>
<gene>
    <name evidence="1" type="ORF">PARMNEM_LOCUS18531</name>
</gene>
<reference evidence="1 2" key="1">
    <citation type="submission" date="2023-11" db="EMBL/GenBank/DDBJ databases">
        <authorList>
            <person name="Hedman E."/>
            <person name="Englund M."/>
            <person name="Stromberg M."/>
            <person name="Nyberg Akerstrom W."/>
            <person name="Nylinder S."/>
            <person name="Jareborg N."/>
            <person name="Kallberg Y."/>
            <person name="Kronander E."/>
        </authorList>
    </citation>
    <scope>NUCLEOTIDE SEQUENCE [LARGE SCALE GENOMIC DNA]</scope>
</reference>
<dbReference type="InterPro" id="IPR013083">
    <property type="entry name" value="Znf_RING/FYVE/PHD"/>
</dbReference>
<accession>A0AAV1LZW1</accession>
<comment type="caution">
    <text evidence="1">The sequence shown here is derived from an EMBL/GenBank/DDBJ whole genome shotgun (WGS) entry which is preliminary data.</text>
</comment>
<dbReference type="AlphaFoldDB" id="A0AAV1LZW1"/>
<dbReference type="SUPFAM" id="SSF57903">
    <property type="entry name" value="FYVE/PHD zinc finger"/>
    <property type="match status" value="1"/>
</dbReference>
<evidence type="ECO:0008006" key="3">
    <source>
        <dbReference type="Google" id="ProtNLM"/>
    </source>
</evidence>
<dbReference type="Proteomes" id="UP001314205">
    <property type="component" value="Unassembled WGS sequence"/>
</dbReference>
<organism evidence="1 2">
    <name type="scientific">Parnassius mnemosyne</name>
    <name type="common">clouded apollo</name>
    <dbReference type="NCBI Taxonomy" id="213953"/>
    <lineage>
        <taxon>Eukaryota</taxon>
        <taxon>Metazoa</taxon>
        <taxon>Ecdysozoa</taxon>
        <taxon>Arthropoda</taxon>
        <taxon>Hexapoda</taxon>
        <taxon>Insecta</taxon>
        <taxon>Pterygota</taxon>
        <taxon>Neoptera</taxon>
        <taxon>Endopterygota</taxon>
        <taxon>Lepidoptera</taxon>
        <taxon>Glossata</taxon>
        <taxon>Ditrysia</taxon>
        <taxon>Papilionoidea</taxon>
        <taxon>Papilionidae</taxon>
        <taxon>Parnassiinae</taxon>
        <taxon>Parnassini</taxon>
        <taxon>Parnassius</taxon>
        <taxon>Driopa</taxon>
    </lineage>
</organism>
<evidence type="ECO:0000313" key="2">
    <source>
        <dbReference type="Proteomes" id="UP001314205"/>
    </source>
</evidence>
<proteinExistence type="predicted"/>